<name>A0A4Q9KJ46_PROTD</name>
<proteinExistence type="predicted"/>
<sequence>METLETIARAGTPQGEVALRRRGDAIELIVNGVFAMDSREVTSEIALADAAPLGRVLVGGLGLGYTAARLLDRGTLHLDVVELAEPLIAWARAGVTEQLGRVASDQRVRLHAGDIADWIRSQPGPWDGILLDVDNGPSFLIHDHNERVYSAELLATFLARLAPGGVLLIWCEEPSPELLATLSRLVAEASEIIVPIEREGRRFDYALYRASV</sequence>
<evidence type="ECO:0000313" key="2">
    <source>
        <dbReference type="Proteomes" id="UP000291933"/>
    </source>
</evidence>
<dbReference type="Proteomes" id="UP000291933">
    <property type="component" value="Unassembled WGS sequence"/>
</dbReference>
<accession>A0A4Q9KJ46</accession>
<dbReference type="SUPFAM" id="SSF53335">
    <property type="entry name" value="S-adenosyl-L-methionine-dependent methyltransferases"/>
    <property type="match status" value="1"/>
</dbReference>
<dbReference type="Gene3D" id="3.40.50.150">
    <property type="entry name" value="Vaccinia Virus protein VP39"/>
    <property type="match status" value="1"/>
</dbReference>
<dbReference type="EMBL" id="SDMR01000013">
    <property type="protein sequence ID" value="TBT94452.1"/>
    <property type="molecule type" value="Genomic_DNA"/>
</dbReference>
<evidence type="ECO:0008006" key="3">
    <source>
        <dbReference type="Google" id="ProtNLM"/>
    </source>
</evidence>
<evidence type="ECO:0000313" key="1">
    <source>
        <dbReference type="EMBL" id="TBT94452.1"/>
    </source>
</evidence>
<dbReference type="RefSeq" id="WP_131172532.1">
    <property type="nucleotide sequence ID" value="NZ_FXTL01000013.1"/>
</dbReference>
<dbReference type="InterPro" id="IPR029063">
    <property type="entry name" value="SAM-dependent_MTases_sf"/>
</dbReference>
<organism evidence="1 2">
    <name type="scientific">Propioniciclava tarda</name>
    <dbReference type="NCBI Taxonomy" id="433330"/>
    <lineage>
        <taxon>Bacteria</taxon>
        <taxon>Bacillati</taxon>
        <taxon>Actinomycetota</taxon>
        <taxon>Actinomycetes</taxon>
        <taxon>Propionibacteriales</taxon>
        <taxon>Propionibacteriaceae</taxon>
        <taxon>Propioniciclava</taxon>
    </lineage>
</organism>
<dbReference type="AlphaFoldDB" id="A0A4Q9KJ46"/>
<reference evidence="1 2" key="1">
    <citation type="submission" date="2019-01" db="EMBL/GenBank/DDBJ databases">
        <title>Lactibacter flavus gen. nov., sp. nov., a novel bacterium of the family Propionibacteriaceae isolated from raw milk and dairy products.</title>
        <authorList>
            <person name="Huptas C."/>
            <person name="Wenning M."/>
            <person name="Breitenwieser F."/>
            <person name="Doll E."/>
            <person name="Von Neubeck M."/>
            <person name="Busse H.-J."/>
            <person name="Scherer S."/>
        </authorList>
    </citation>
    <scope>NUCLEOTIDE SEQUENCE [LARGE SCALE GENOMIC DNA]</scope>
    <source>
        <strain evidence="1 2">DSM 22130</strain>
    </source>
</reference>
<comment type="caution">
    <text evidence="1">The sequence shown here is derived from an EMBL/GenBank/DDBJ whole genome shotgun (WGS) entry which is preliminary data.</text>
</comment>
<dbReference type="CDD" id="cd02440">
    <property type="entry name" value="AdoMet_MTases"/>
    <property type="match status" value="1"/>
</dbReference>
<gene>
    <name evidence="1" type="ORF">ET996_10590</name>
</gene>
<dbReference type="OrthoDB" id="9793351at2"/>
<protein>
    <recommendedName>
        <fullName evidence="3">Spermidine synthase</fullName>
    </recommendedName>
</protein>
<keyword evidence="2" id="KW-1185">Reference proteome</keyword>